<feature type="domain" description="GH3 middle" evidence="3">
    <location>
        <begin position="358"/>
        <end position="433"/>
    </location>
</feature>
<comment type="caution">
    <text evidence="5">The sequence shown here is derived from an EMBL/GenBank/DDBJ whole genome shotgun (WGS) entry which is preliminary data.</text>
</comment>
<reference evidence="5 6" key="1">
    <citation type="submission" date="2024-09" db="EMBL/GenBank/DDBJ databases">
        <title>Chromosome-scale assembly of Riccia sorocarpa.</title>
        <authorList>
            <person name="Paukszto L."/>
        </authorList>
    </citation>
    <scope>NUCLEOTIDE SEQUENCE [LARGE SCALE GENOMIC DNA]</scope>
    <source>
        <strain evidence="5">LP-2024</strain>
        <tissue evidence="5">Aerial parts of the thallus</tissue>
    </source>
</reference>
<protein>
    <submittedName>
        <fullName evidence="5">Uncharacterized protein</fullName>
    </submittedName>
</protein>
<dbReference type="InterPro" id="IPR055378">
    <property type="entry name" value="GH3_C"/>
</dbReference>
<dbReference type="Pfam" id="PF03321">
    <property type="entry name" value="GH3"/>
    <property type="match status" value="1"/>
</dbReference>
<evidence type="ECO:0000259" key="4">
    <source>
        <dbReference type="Pfam" id="PF23572"/>
    </source>
</evidence>
<sequence length="565" mass="63622">MTVESTEDDKDLMGRERPGLEDWEKATKNPKVEQEWLLEHILKKNGSSLYLQQFGLNGATDVHTFRELVPVCNHEDILPYIEQIVQGDKALSLNFTGGISQIIRTEGKNGNSSTTGGQPKVYPITEEDITLRMRFQEIIRSIFNGVLPKQEKGKTLFFMNLVPAQKTLGGLLQLPPTTSVFQREPSKALLQFTSPKEVILAKNFKEATYCHLLCGLLQRDEVISIRSCFASYFVMCVRYLEECWHEICEDIASGTLNQTRVQNDSVRAVVLPYLRSDPELADTIRQKCLRKGWKGIVRSLWPKCKGVKAICTGSMAAYMPILNHYTDNLPVLSGVYVSSEGSFGVNMDPTCSTEDTSYTLMPTAAYFEFIPLADDRQQNNHKDQIVDLTSVKEGQEYEILVTTVSGLSRYRIGDVLKVVGFHNTTPKFQFVRREGTVLSVDVEKTNERELLLGVTSAAKLLEDHLGLRLEDFTSTGDLSTSLPHYVIYLELRNGESAIQDVPTHILEKCCSTVESSFGDMYKSFRFRNFIGPLEFRIVQEKTFDKMTALALLRGATPAQFKTPGV</sequence>
<dbReference type="Pfam" id="PF23571">
    <property type="entry name" value="GH3_M"/>
    <property type="match status" value="1"/>
</dbReference>
<evidence type="ECO:0000313" key="6">
    <source>
        <dbReference type="Proteomes" id="UP001633002"/>
    </source>
</evidence>
<evidence type="ECO:0000256" key="1">
    <source>
        <dbReference type="ARBA" id="ARBA00008068"/>
    </source>
</evidence>
<organism evidence="5 6">
    <name type="scientific">Riccia sorocarpa</name>
    <dbReference type="NCBI Taxonomy" id="122646"/>
    <lineage>
        <taxon>Eukaryota</taxon>
        <taxon>Viridiplantae</taxon>
        <taxon>Streptophyta</taxon>
        <taxon>Embryophyta</taxon>
        <taxon>Marchantiophyta</taxon>
        <taxon>Marchantiopsida</taxon>
        <taxon>Marchantiidae</taxon>
        <taxon>Marchantiales</taxon>
        <taxon>Ricciaceae</taxon>
        <taxon>Riccia</taxon>
    </lineage>
</organism>
<dbReference type="AlphaFoldDB" id="A0ABD3IFK1"/>
<feature type="domain" description="GH3 C-terminal" evidence="4">
    <location>
        <begin position="450"/>
        <end position="563"/>
    </location>
</feature>
<evidence type="ECO:0000256" key="2">
    <source>
        <dbReference type="SAM" id="MobiDB-lite"/>
    </source>
</evidence>
<evidence type="ECO:0000259" key="3">
    <source>
        <dbReference type="Pfam" id="PF23571"/>
    </source>
</evidence>
<feature type="compositionally biased region" description="Acidic residues" evidence="2">
    <location>
        <begin position="1"/>
        <end position="10"/>
    </location>
</feature>
<keyword evidence="6" id="KW-1185">Reference proteome</keyword>
<dbReference type="Pfam" id="PF23572">
    <property type="entry name" value="GH3_C"/>
    <property type="match status" value="1"/>
</dbReference>
<feature type="compositionally biased region" description="Basic and acidic residues" evidence="2">
    <location>
        <begin position="11"/>
        <end position="21"/>
    </location>
</feature>
<dbReference type="InterPro" id="IPR004993">
    <property type="entry name" value="GH3"/>
</dbReference>
<dbReference type="InterPro" id="IPR055377">
    <property type="entry name" value="GH3_M"/>
</dbReference>
<dbReference type="PANTHER" id="PTHR31901:SF9">
    <property type="entry name" value="GH3 DOMAIN-CONTAINING PROTEIN"/>
    <property type="match status" value="1"/>
</dbReference>
<comment type="similarity">
    <text evidence="1">Belongs to the IAA-amido conjugating enzyme family.</text>
</comment>
<name>A0ABD3IFK1_9MARC</name>
<gene>
    <name evidence="5" type="ORF">R1sor_019564</name>
</gene>
<dbReference type="Proteomes" id="UP001633002">
    <property type="component" value="Unassembled WGS sequence"/>
</dbReference>
<feature type="region of interest" description="Disordered" evidence="2">
    <location>
        <begin position="1"/>
        <end position="21"/>
    </location>
</feature>
<dbReference type="EMBL" id="JBJQOH010000001">
    <property type="protein sequence ID" value="KAL3701542.1"/>
    <property type="molecule type" value="Genomic_DNA"/>
</dbReference>
<proteinExistence type="inferred from homology"/>
<accession>A0ABD3IFK1</accession>
<dbReference type="PANTHER" id="PTHR31901">
    <property type="entry name" value="GH3 DOMAIN-CONTAINING PROTEIN"/>
    <property type="match status" value="1"/>
</dbReference>
<evidence type="ECO:0000313" key="5">
    <source>
        <dbReference type="EMBL" id="KAL3701542.1"/>
    </source>
</evidence>